<evidence type="ECO:0000313" key="6">
    <source>
        <dbReference type="Proteomes" id="UP001180020"/>
    </source>
</evidence>
<accession>A0AAV9C9G3</accession>
<sequence>MDPNHRSIRALLISLGGVFLLSGSSQGYFCKWDPNRGTYAKDPIQIFLNMSVRHQEPVPFAPSKKHSHEDENRKSKSKKKPIATREGKAPVWKLSFSRVFSKEDEVALMKGLIDFSMRNGADAATVVKNMDLFESFHMSGGRTLHTSVTIEQLKNKIQQLKKRWGKNDSTLTEMSERLWRSEKGDFATKNGKGRRKSKKNLVETMLMR</sequence>
<reference evidence="5" key="2">
    <citation type="submission" date="2023-06" db="EMBL/GenBank/DDBJ databases">
        <authorList>
            <person name="Ma L."/>
            <person name="Liu K.-W."/>
            <person name="Li Z."/>
            <person name="Hsiao Y.-Y."/>
            <person name="Qi Y."/>
            <person name="Fu T."/>
            <person name="Tang G."/>
            <person name="Zhang D."/>
            <person name="Sun W.-H."/>
            <person name="Liu D.-K."/>
            <person name="Li Y."/>
            <person name="Chen G.-Z."/>
            <person name="Liu X.-D."/>
            <person name="Liao X.-Y."/>
            <person name="Jiang Y.-T."/>
            <person name="Yu X."/>
            <person name="Hao Y."/>
            <person name="Huang J."/>
            <person name="Zhao X.-W."/>
            <person name="Ke S."/>
            <person name="Chen Y.-Y."/>
            <person name="Wu W.-L."/>
            <person name="Hsu J.-L."/>
            <person name="Lin Y.-F."/>
            <person name="Huang M.-D."/>
            <person name="Li C.-Y."/>
            <person name="Huang L."/>
            <person name="Wang Z.-W."/>
            <person name="Zhao X."/>
            <person name="Zhong W.-Y."/>
            <person name="Peng D.-H."/>
            <person name="Ahmad S."/>
            <person name="Lan S."/>
            <person name="Zhang J.-S."/>
            <person name="Tsai W.-C."/>
            <person name="Van De Peer Y."/>
            <person name="Liu Z.-J."/>
        </authorList>
    </citation>
    <scope>NUCLEOTIDE SEQUENCE</scope>
    <source>
        <strain evidence="5">CP</strain>
        <tissue evidence="5">Leaves</tissue>
    </source>
</reference>
<reference evidence="5" key="1">
    <citation type="journal article" date="2023" name="Nat. Commun.">
        <title>Diploid and tetraploid genomes of Acorus and the evolution of monocots.</title>
        <authorList>
            <person name="Ma L."/>
            <person name="Liu K.W."/>
            <person name="Li Z."/>
            <person name="Hsiao Y.Y."/>
            <person name="Qi Y."/>
            <person name="Fu T."/>
            <person name="Tang G.D."/>
            <person name="Zhang D."/>
            <person name="Sun W.H."/>
            <person name="Liu D.K."/>
            <person name="Li Y."/>
            <person name="Chen G.Z."/>
            <person name="Liu X.D."/>
            <person name="Liao X.Y."/>
            <person name="Jiang Y.T."/>
            <person name="Yu X."/>
            <person name="Hao Y."/>
            <person name="Huang J."/>
            <person name="Zhao X.W."/>
            <person name="Ke S."/>
            <person name="Chen Y.Y."/>
            <person name="Wu W.L."/>
            <person name="Hsu J.L."/>
            <person name="Lin Y.F."/>
            <person name="Huang M.D."/>
            <person name="Li C.Y."/>
            <person name="Huang L."/>
            <person name="Wang Z.W."/>
            <person name="Zhao X."/>
            <person name="Zhong W.Y."/>
            <person name="Peng D.H."/>
            <person name="Ahmad S."/>
            <person name="Lan S."/>
            <person name="Zhang J.S."/>
            <person name="Tsai W.C."/>
            <person name="Van de Peer Y."/>
            <person name="Liu Z.J."/>
        </authorList>
    </citation>
    <scope>NUCLEOTIDE SEQUENCE</scope>
    <source>
        <strain evidence="5">CP</strain>
    </source>
</reference>
<dbReference type="GO" id="GO:0006355">
    <property type="term" value="P:regulation of DNA-templated transcription"/>
    <property type="evidence" value="ECO:0007669"/>
    <property type="project" value="InterPro"/>
</dbReference>
<evidence type="ECO:0000313" key="5">
    <source>
        <dbReference type="EMBL" id="KAK1285342.1"/>
    </source>
</evidence>
<feature type="region of interest" description="Disordered" evidence="2">
    <location>
        <begin position="186"/>
        <end position="208"/>
    </location>
</feature>
<name>A0AAV9C9G3_ACOCL</name>
<evidence type="ECO:0000256" key="3">
    <source>
        <dbReference type="SAM" id="SignalP"/>
    </source>
</evidence>
<dbReference type="Pfam" id="PF04504">
    <property type="entry name" value="GeBP-like_DBD"/>
    <property type="match status" value="1"/>
</dbReference>
<proteinExistence type="inferred from homology"/>
<organism evidence="5 6">
    <name type="scientific">Acorus calamus</name>
    <name type="common">Sweet flag</name>
    <dbReference type="NCBI Taxonomy" id="4465"/>
    <lineage>
        <taxon>Eukaryota</taxon>
        <taxon>Viridiplantae</taxon>
        <taxon>Streptophyta</taxon>
        <taxon>Embryophyta</taxon>
        <taxon>Tracheophyta</taxon>
        <taxon>Spermatophyta</taxon>
        <taxon>Magnoliopsida</taxon>
        <taxon>Liliopsida</taxon>
        <taxon>Acoraceae</taxon>
        <taxon>Acorus</taxon>
    </lineage>
</organism>
<dbReference type="InterPro" id="IPR007592">
    <property type="entry name" value="GEBP"/>
</dbReference>
<dbReference type="AlphaFoldDB" id="A0AAV9C9G3"/>
<protein>
    <recommendedName>
        <fullName evidence="4">Glabrous enhancer-binding protein-like DBD domain-containing protein</fullName>
    </recommendedName>
</protein>
<feature type="region of interest" description="Disordered" evidence="2">
    <location>
        <begin position="58"/>
        <end position="86"/>
    </location>
</feature>
<evidence type="ECO:0000256" key="1">
    <source>
        <dbReference type="ARBA" id="ARBA00010820"/>
    </source>
</evidence>
<dbReference type="InterPro" id="IPR053932">
    <property type="entry name" value="GeBP-like_DBD"/>
</dbReference>
<dbReference type="PANTHER" id="PTHR31662">
    <property type="entry name" value="BNAANNG10740D PROTEIN-RELATED"/>
    <property type="match status" value="1"/>
</dbReference>
<dbReference type="Proteomes" id="UP001180020">
    <property type="component" value="Unassembled WGS sequence"/>
</dbReference>
<dbReference type="GO" id="GO:0005634">
    <property type="term" value="C:nucleus"/>
    <property type="evidence" value="ECO:0007669"/>
    <property type="project" value="TreeGrafter"/>
</dbReference>
<evidence type="ECO:0000256" key="2">
    <source>
        <dbReference type="SAM" id="MobiDB-lite"/>
    </source>
</evidence>
<feature type="signal peptide" evidence="3">
    <location>
        <begin position="1"/>
        <end position="27"/>
    </location>
</feature>
<dbReference type="PANTHER" id="PTHR31662:SF33">
    <property type="entry name" value="DNA-BINDING STOREKEEPER PROTEIN TRANSCRIPTIONAL REGULATOR-LIKE PROTEIN"/>
    <property type="match status" value="1"/>
</dbReference>
<keyword evidence="6" id="KW-1185">Reference proteome</keyword>
<comment type="similarity">
    <text evidence="1">Belongs to the GeBP family.</text>
</comment>
<gene>
    <name evidence="5" type="ORF">QJS10_CPB20g00412</name>
</gene>
<comment type="caution">
    <text evidence="5">The sequence shown here is derived from an EMBL/GenBank/DDBJ whole genome shotgun (WGS) entry which is preliminary data.</text>
</comment>
<keyword evidence="3" id="KW-0732">Signal</keyword>
<evidence type="ECO:0000259" key="4">
    <source>
        <dbReference type="Pfam" id="PF04504"/>
    </source>
</evidence>
<dbReference type="EMBL" id="JAUJYO010000020">
    <property type="protein sequence ID" value="KAK1285342.1"/>
    <property type="molecule type" value="Genomic_DNA"/>
</dbReference>
<feature type="domain" description="Glabrous enhancer-binding protein-like DBD" evidence="4">
    <location>
        <begin position="96"/>
        <end position="171"/>
    </location>
</feature>
<feature type="chain" id="PRO_5043843872" description="Glabrous enhancer-binding protein-like DBD domain-containing protein" evidence="3">
    <location>
        <begin position="28"/>
        <end position="208"/>
    </location>
</feature>